<keyword evidence="1" id="KW-0812">Transmembrane</keyword>
<comment type="caution">
    <text evidence="2">The sequence shown here is derived from an EMBL/GenBank/DDBJ whole genome shotgun (WGS) entry which is preliminary data.</text>
</comment>
<feature type="transmembrane region" description="Helical" evidence="1">
    <location>
        <begin position="74"/>
        <end position="94"/>
    </location>
</feature>
<feature type="transmembrane region" description="Helical" evidence="1">
    <location>
        <begin position="101"/>
        <end position="121"/>
    </location>
</feature>
<reference evidence="2 3" key="1">
    <citation type="submission" date="2023-03" db="EMBL/GenBank/DDBJ databases">
        <title>Novosphingobium cyanobacteriorum sp. nov., isolated from a eutrophic reservoir during the Microcystis bloom period.</title>
        <authorList>
            <person name="Kang M."/>
            <person name="Le V."/>
            <person name="Ko S.-R."/>
            <person name="Lee S.-A."/>
            <person name="Ahn C.-Y."/>
        </authorList>
    </citation>
    <scope>NUCLEOTIDE SEQUENCE [LARGE SCALE GENOMIC DNA]</scope>
    <source>
        <strain evidence="2 3">HBC54</strain>
    </source>
</reference>
<dbReference type="SUPFAM" id="SSF103481">
    <property type="entry name" value="Multidrug resistance efflux transporter EmrE"/>
    <property type="match status" value="1"/>
</dbReference>
<dbReference type="InterPro" id="IPR037185">
    <property type="entry name" value="EmrE-like"/>
</dbReference>
<evidence type="ECO:0000313" key="2">
    <source>
        <dbReference type="EMBL" id="MDF8331639.1"/>
    </source>
</evidence>
<keyword evidence="3" id="KW-1185">Reference proteome</keyword>
<feature type="transmembrane region" description="Helical" evidence="1">
    <location>
        <begin position="12"/>
        <end position="33"/>
    </location>
</feature>
<proteinExistence type="predicted"/>
<gene>
    <name evidence="2" type="ORF">POM99_00345</name>
</gene>
<name>A0ABT6CDM0_9SPHN</name>
<protein>
    <submittedName>
        <fullName evidence="2">DMT family transporter</fullName>
    </submittedName>
</protein>
<keyword evidence="1" id="KW-1133">Transmembrane helix</keyword>
<keyword evidence="1" id="KW-0472">Membrane</keyword>
<accession>A0ABT6CDM0</accession>
<dbReference type="RefSeq" id="WP_277274744.1">
    <property type="nucleotide sequence ID" value="NZ_JAROCY010000001.1"/>
</dbReference>
<evidence type="ECO:0000256" key="1">
    <source>
        <dbReference type="SAM" id="Phobius"/>
    </source>
</evidence>
<feature type="transmembrane region" description="Helical" evidence="1">
    <location>
        <begin position="45"/>
        <end position="68"/>
    </location>
</feature>
<dbReference type="Gene3D" id="1.10.3730.20">
    <property type="match status" value="1"/>
</dbReference>
<evidence type="ECO:0000313" key="3">
    <source>
        <dbReference type="Proteomes" id="UP001222770"/>
    </source>
</evidence>
<sequence length="122" mass="12099">MTAASPSGLGWPVLVALIAGSLCAAGGTFLLKLGANGATALSDYINIRVFAGFALYGIGSAAWIFAMSRAPLSVVYPFNALTFILVMVAGIAVLGERPGPAVIAGSLMILGGIGCIAIGSLA</sequence>
<organism evidence="2 3">
    <name type="scientific">Novosphingobium cyanobacteriorum</name>
    <dbReference type="NCBI Taxonomy" id="3024215"/>
    <lineage>
        <taxon>Bacteria</taxon>
        <taxon>Pseudomonadati</taxon>
        <taxon>Pseudomonadota</taxon>
        <taxon>Alphaproteobacteria</taxon>
        <taxon>Sphingomonadales</taxon>
        <taxon>Sphingomonadaceae</taxon>
        <taxon>Novosphingobium</taxon>
    </lineage>
</organism>
<dbReference type="EMBL" id="JAROCY010000001">
    <property type="protein sequence ID" value="MDF8331639.1"/>
    <property type="molecule type" value="Genomic_DNA"/>
</dbReference>
<dbReference type="Proteomes" id="UP001222770">
    <property type="component" value="Unassembled WGS sequence"/>
</dbReference>